<dbReference type="AlphaFoldDB" id="A0A6L7GBB4"/>
<dbReference type="SUPFAM" id="SSF51182">
    <property type="entry name" value="RmlC-like cupins"/>
    <property type="match status" value="1"/>
</dbReference>
<keyword evidence="2 3" id="KW-0862">Zinc</keyword>
<protein>
    <submittedName>
        <fullName evidence="5">Mannose-6-phosphate isomerase</fullName>
    </submittedName>
</protein>
<evidence type="ECO:0000256" key="2">
    <source>
        <dbReference type="ARBA" id="ARBA00022833"/>
    </source>
</evidence>
<evidence type="ECO:0000313" key="5">
    <source>
        <dbReference type="EMBL" id="MXP13167.1"/>
    </source>
</evidence>
<sequence length="278" mass="29867">MVEKIWGSSSLPPPFSNKGDQRIGEVWFDVPPEMNNVLVKYLFTSEKLSVQVHPSDLDMPAGQCGKDECWLVLDAVPNARLALGFKQDISAQAMRAAALDGSIEDLLEWHDARPGDFFYLPSGTVHAIGPGISLVEVQQNCDITYRLFDYGRLDHGRPRALHLDQAVAVAIGAPHPAALRKSCGMAGNTPLLEGPVFRIDRLAGAPTDSVLARYAGAVLAVPLAGAIKVDTLTVRAGECCLLPDLASADFSQSLSALITQPVRQCLAEDYATVNFASN</sequence>
<proteinExistence type="predicted"/>
<dbReference type="CDD" id="cd07010">
    <property type="entry name" value="cupin_PMI_type_I_N_bac"/>
    <property type="match status" value="1"/>
</dbReference>
<dbReference type="OrthoDB" id="9808275at2"/>
<organism evidence="5 6">
    <name type="scientific">Allopontixanthobacter confluentis</name>
    <dbReference type="NCBI Taxonomy" id="1849021"/>
    <lineage>
        <taxon>Bacteria</taxon>
        <taxon>Pseudomonadati</taxon>
        <taxon>Pseudomonadota</taxon>
        <taxon>Alphaproteobacteria</taxon>
        <taxon>Sphingomonadales</taxon>
        <taxon>Erythrobacteraceae</taxon>
        <taxon>Allopontixanthobacter</taxon>
    </lineage>
</organism>
<dbReference type="PANTHER" id="PTHR42742:SF3">
    <property type="entry name" value="FRUCTOKINASE"/>
    <property type="match status" value="1"/>
</dbReference>
<keyword evidence="5" id="KW-0413">Isomerase</keyword>
<dbReference type="Gene3D" id="2.60.120.10">
    <property type="entry name" value="Jelly Rolls"/>
    <property type="match status" value="1"/>
</dbReference>
<dbReference type="PANTHER" id="PTHR42742">
    <property type="entry name" value="TRANSCRIPTIONAL REPRESSOR MPRA"/>
    <property type="match status" value="1"/>
</dbReference>
<feature type="active site" evidence="4">
    <location>
        <position position="146"/>
    </location>
</feature>
<comment type="cofactor">
    <cofactor evidence="3">
        <name>Zn(2+)</name>
        <dbReference type="ChEBI" id="CHEBI:29105"/>
    </cofactor>
    <text evidence="3">Binds 1 zinc ion per subunit.</text>
</comment>
<feature type="binding site" evidence="3">
    <location>
        <position position="126"/>
    </location>
    <ligand>
        <name>Zn(2+)</name>
        <dbReference type="ChEBI" id="CHEBI:29105"/>
    </ligand>
</feature>
<dbReference type="InterPro" id="IPR011051">
    <property type="entry name" value="RmlC_Cupin_sf"/>
</dbReference>
<dbReference type="InterPro" id="IPR051804">
    <property type="entry name" value="Carb_Metab_Reg_Kinase/Isom"/>
</dbReference>
<dbReference type="GO" id="GO:0046872">
    <property type="term" value="F:metal ion binding"/>
    <property type="evidence" value="ECO:0007669"/>
    <property type="project" value="UniProtKB-KW"/>
</dbReference>
<evidence type="ECO:0000256" key="1">
    <source>
        <dbReference type="ARBA" id="ARBA00022723"/>
    </source>
</evidence>
<reference evidence="5 6" key="1">
    <citation type="submission" date="2019-12" db="EMBL/GenBank/DDBJ databases">
        <title>Genomic-based taxomic classification of the family Erythrobacteraceae.</title>
        <authorList>
            <person name="Xu L."/>
        </authorList>
    </citation>
    <scope>NUCLEOTIDE SEQUENCE [LARGE SCALE GENOMIC DNA]</scope>
    <source>
        <strain evidence="5 6">KCTC 52259</strain>
    </source>
</reference>
<evidence type="ECO:0000256" key="3">
    <source>
        <dbReference type="PIRSR" id="PIRSR036894-1"/>
    </source>
</evidence>
<comment type="caution">
    <text evidence="5">The sequence shown here is derived from an EMBL/GenBank/DDBJ whole genome shotgun (WGS) entry which is preliminary data.</text>
</comment>
<dbReference type="InterPro" id="IPR014710">
    <property type="entry name" value="RmlC-like_jellyroll"/>
</dbReference>
<keyword evidence="1 3" id="KW-0479">Metal-binding</keyword>
<evidence type="ECO:0000313" key="6">
    <source>
        <dbReference type="Proteomes" id="UP000473531"/>
    </source>
</evidence>
<feature type="binding site" evidence="3">
    <location>
        <position position="68"/>
    </location>
    <ligand>
        <name>Zn(2+)</name>
        <dbReference type="ChEBI" id="CHEBI:29105"/>
    </ligand>
</feature>
<name>A0A6L7GBB4_9SPHN</name>
<dbReference type="InterPro" id="IPR014628">
    <property type="entry name" value="Man6P_isomerase_Firm_short"/>
</dbReference>
<accession>A0A6L7GBB4</accession>
<evidence type="ECO:0000256" key="4">
    <source>
        <dbReference type="PIRSR" id="PIRSR036894-2"/>
    </source>
</evidence>
<gene>
    <name evidence="5" type="ORF">GRI44_00070</name>
</gene>
<feature type="binding site" evidence="3">
    <location>
        <position position="53"/>
    </location>
    <ligand>
        <name>Zn(2+)</name>
        <dbReference type="ChEBI" id="CHEBI:29105"/>
    </ligand>
</feature>
<dbReference type="GO" id="GO:0005975">
    <property type="term" value="P:carbohydrate metabolic process"/>
    <property type="evidence" value="ECO:0007669"/>
    <property type="project" value="InterPro"/>
</dbReference>
<keyword evidence="6" id="KW-1185">Reference proteome</keyword>
<dbReference type="EMBL" id="WTYU01000001">
    <property type="protein sequence ID" value="MXP13167.1"/>
    <property type="molecule type" value="Genomic_DNA"/>
</dbReference>
<dbReference type="PIRSF" id="PIRSF036894">
    <property type="entry name" value="PMI_Firm_short"/>
    <property type="match status" value="1"/>
</dbReference>
<dbReference type="Proteomes" id="UP000473531">
    <property type="component" value="Unassembled WGS sequence"/>
</dbReference>
<dbReference type="GO" id="GO:0004476">
    <property type="term" value="F:mannose-6-phosphate isomerase activity"/>
    <property type="evidence" value="ECO:0007669"/>
    <property type="project" value="InterPro"/>
</dbReference>